<accession>A0ACC1L287</accession>
<organism evidence="1 2">
    <name type="scientific">Coemansia furcata</name>
    <dbReference type="NCBI Taxonomy" id="417177"/>
    <lineage>
        <taxon>Eukaryota</taxon>
        <taxon>Fungi</taxon>
        <taxon>Fungi incertae sedis</taxon>
        <taxon>Zoopagomycota</taxon>
        <taxon>Kickxellomycotina</taxon>
        <taxon>Kickxellomycetes</taxon>
        <taxon>Kickxellales</taxon>
        <taxon>Kickxellaceae</taxon>
        <taxon>Coemansia</taxon>
    </lineage>
</organism>
<keyword evidence="2" id="KW-1185">Reference proteome</keyword>
<reference evidence="1" key="1">
    <citation type="submission" date="2022-07" db="EMBL/GenBank/DDBJ databases">
        <title>Phylogenomic reconstructions and comparative analyses of Kickxellomycotina fungi.</title>
        <authorList>
            <person name="Reynolds N.K."/>
            <person name="Stajich J.E."/>
            <person name="Barry K."/>
            <person name="Grigoriev I.V."/>
            <person name="Crous P."/>
            <person name="Smith M.E."/>
        </authorList>
    </citation>
    <scope>NUCLEOTIDE SEQUENCE</scope>
    <source>
        <strain evidence="1">CBS 102833</strain>
    </source>
</reference>
<feature type="non-terminal residue" evidence="1">
    <location>
        <position position="418"/>
    </location>
</feature>
<sequence>MEDHHWSTIPTRLPERRSTAQCTQPVATRLPAELLQRLARYMGHGRIVQTPGEQHSSPRTSMYTRMEHLTRRDPTILHVCRAWRCALYGEYSRFTYGDCLLESSTAPLAFLNATSTKEVWLRFDGVLLFGSWAIEWAHHALAHGHPGLSVDSLVVVVVGKAGRITTDTEDARCRELVGVCLRALRPRRIHFYGSSSAWELSGYGEADTGDKFARIYNHFAQAALSTVATIPVPLLVSIDTSRIDHTSMRSLVARNAHSLLYLRIGRVGPNQLRSLVFDTVGSVVFGQLRELQLTLDTNDGPLAEYAIALPHFPSLNALHVFISDSDVSTRHETRLSIHEHNFLTDLFFHGSSQLRQLSFPLAWHTVELLTPQLLARIQHLFLSEVSMEGEHVLDDDESGQILAKILDLQHVRSVHLNS</sequence>
<name>A0ACC1L287_9FUNG</name>
<evidence type="ECO:0000313" key="1">
    <source>
        <dbReference type="EMBL" id="KAJ2800010.1"/>
    </source>
</evidence>
<dbReference type="Proteomes" id="UP001140096">
    <property type="component" value="Unassembled WGS sequence"/>
</dbReference>
<dbReference type="EMBL" id="JANBUP010002520">
    <property type="protein sequence ID" value="KAJ2800010.1"/>
    <property type="molecule type" value="Genomic_DNA"/>
</dbReference>
<protein>
    <submittedName>
        <fullName evidence="1">Uncharacterized protein</fullName>
    </submittedName>
</protein>
<evidence type="ECO:0000313" key="2">
    <source>
        <dbReference type="Proteomes" id="UP001140096"/>
    </source>
</evidence>
<comment type="caution">
    <text evidence="1">The sequence shown here is derived from an EMBL/GenBank/DDBJ whole genome shotgun (WGS) entry which is preliminary data.</text>
</comment>
<gene>
    <name evidence="1" type="ORF">H4S07_005286</name>
</gene>
<proteinExistence type="predicted"/>